<dbReference type="AlphaFoldDB" id="A0A1G1ZS62"/>
<feature type="transmembrane region" description="Helical" evidence="3">
    <location>
        <begin position="127"/>
        <end position="155"/>
    </location>
</feature>
<evidence type="ECO:0000256" key="1">
    <source>
        <dbReference type="ARBA" id="ARBA00022679"/>
    </source>
</evidence>
<comment type="caution">
    <text evidence="4">The sequence shown here is derived from an EMBL/GenBank/DDBJ whole genome shotgun (WGS) entry which is preliminary data.</text>
</comment>
<gene>
    <name evidence="4" type="ORF">A3I24_01655</name>
</gene>
<keyword evidence="3" id="KW-0812">Transmembrane</keyword>
<evidence type="ECO:0000313" key="5">
    <source>
        <dbReference type="Proteomes" id="UP000177690"/>
    </source>
</evidence>
<proteinExistence type="inferred from homology"/>
<feature type="transmembrane region" description="Helical" evidence="3">
    <location>
        <begin position="60"/>
        <end position="77"/>
    </location>
</feature>
<evidence type="ECO:0000256" key="2">
    <source>
        <dbReference type="RuleBase" id="RU003750"/>
    </source>
</evidence>
<dbReference type="GO" id="GO:0016020">
    <property type="term" value="C:membrane"/>
    <property type="evidence" value="ECO:0007669"/>
    <property type="project" value="InterPro"/>
</dbReference>
<feature type="transmembrane region" description="Helical" evidence="3">
    <location>
        <begin position="161"/>
        <end position="181"/>
    </location>
</feature>
<dbReference type="Pfam" id="PF01066">
    <property type="entry name" value="CDP-OH_P_transf"/>
    <property type="match status" value="1"/>
</dbReference>
<evidence type="ECO:0008006" key="6">
    <source>
        <dbReference type="Google" id="ProtNLM"/>
    </source>
</evidence>
<dbReference type="GO" id="GO:0016780">
    <property type="term" value="F:phosphotransferase activity, for other substituted phosphate groups"/>
    <property type="evidence" value="ECO:0007669"/>
    <property type="project" value="InterPro"/>
</dbReference>
<dbReference type="EMBL" id="MHJL01000026">
    <property type="protein sequence ID" value="OGY67311.1"/>
    <property type="molecule type" value="Genomic_DNA"/>
</dbReference>
<comment type="similarity">
    <text evidence="2">Belongs to the CDP-alcohol phosphatidyltransferase class-I family.</text>
</comment>
<dbReference type="InterPro" id="IPR048254">
    <property type="entry name" value="CDP_ALCOHOL_P_TRANSF_CS"/>
</dbReference>
<evidence type="ECO:0000313" key="4">
    <source>
        <dbReference type="EMBL" id="OGY67311.1"/>
    </source>
</evidence>
<reference evidence="4 5" key="1">
    <citation type="journal article" date="2016" name="Nat. Commun.">
        <title>Thousands of microbial genomes shed light on interconnected biogeochemical processes in an aquifer system.</title>
        <authorList>
            <person name="Anantharaman K."/>
            <person name="Brown C.T."/>
            <person name="Hug L.A."/>
            <person name="Sharon I."/>
            <person name="Castelle C.J."/>
            <person name="Probst A.J."/>
            <person name="Thomas B.C."/>
            <person name="Singh A."/>
            <person name="Wilkins M.J."/>
            <person name="Karaoz U."/>
            <person name="Brodie E.L."/>
            <person name="Williams K.H."/>
            <person name="Hubbard S.S."/>
            <person name="Banfield J.F."/>
        </authorList>
    </citation>
    <scope>NUCLEOTIDE SEQUENCE [LARGE SCALE GENOMIC DNA]</scope>
</reference>
<feature type="transmembrane region" description="Helical" evidence="3">
    <location>
        <begin position="83"/>
        <end position="106"/>
    </location>
</feature>
<sequence length="207" mass="24405">MGFAVLIWAIFDLFYLKNDIGRQIWFLTLAWITDLLDGPVARNNGNVTASGTLLDHTRDFLLILWMIFLSIYVTKSLEWPALFIMNVILSVTAVGMFLILLGMWLYQREKRRERQDQPYFEFMKEFLLSDLVTTIGARLHTGITAFGMIFYLAGIIWKNNFYFYTGIIILIIQLVSLGFYLHEVFQAEYEDKVYRMRLLLRSLRNKK</sequence>
<name>A0A1G1ZS62_9BACT</name>
<dbReference type="InterPro" id="IPR043130">
    <property type="entry name" value="CDP-OH_PTrfase_TM_dom"/>
</dbReference>
<evidence type="ECO:0000256" key="3">
    <source>
        <dbReference type="SAM" id="Phobius"/>
    </source>
</evidence>
<organism evidence="4 5">
    <name type="scientific">Candidatus Harrisonbacteria bacterium RIFCSPLOWO2_02_FULL_41_13b</name>
    <dbReference type="NCBI Taxonomy" id="1798409"/>
    <lineage>
        <taxon>Bacteria</taxon>
        <taxon>Candidatus Harrisoniibacteriota</taxon>
    </lineage>
</organism>
<dbReference type="InterPro" id="IPR000462">
    <property type="entry name" value="CDP-OH_P_trans"/>
</dbReference>
<keyword evidence="1 2" id="KW-0808">Transferase</keyword>
<accession>A0A1G1ZS62</accession>
<dbReference type="Gene3D" id="1.20.120.1760">
    <property type="match status" value="1"/>
</dbReference>
<dbReference type="PROSITE" id="PS00379">
    <property type="entry name" value="CDP_ALCOHOL_P_TRANSF"/>
    <property type="match status" value="1"/>
</dbReference>
<keyword evidence="3" id="KW-1133">Transmembrane helix</keyword>
<keyword evidence="3" id="KW-0472">Membrane</keyword>
<dbReference type="GO" id="GO:0008654">
    <property type="term" value="P:phospholipid biosynthetic process"/>
    <property type="evidence" value="ECO:0007669"/>
    <property type="project" value="InterPro"/>
</dbReference>
<protein>
    <recommendedName>
        <fullName evidence="6">CDP-alcohol phosphatidyltransferase</fullName>
    </recommendedName>
</protein>
<dbReference type="Proteomes" id="UP000177690">
    <property type="component" value="Unassembled WGS sequence"/>
</dbReference>